<accession>A0A6A5QIY9</accession>
<feature type="compositionally biased region" description="Basic and acidic residues" evidence="1">
    <location>
        <begin position="163"/>
        <end position="179"/>
    </location>
</feature>
<dbReference type="EMBL" id="ML979137">
    <property type="protein sequence ID" value="KAF1914454.1"/>
    <property type="molecule type" value="Genomic_DNA"/>
</dbReference>
<feature type="compositionally biased region" description="Low complexity" evidence="1">
    <location>
        <begin position="117"/>
        <end position="132"/>
    </location>
</feature>
<evidence type="ECO:0008006" key="4">
    <source>
        <dbReference type="Google" id="ProtNLM"/>
    </source>
</evidence>
<keyword evidence="3" id="KW-1185">Reference proteome</keyword>
<feature type="region of interest" description="Disordered" evidence="1">
    <location>
        <begin position="104"/>
        <end position="179"/>
    </location>
</feature>
<reference evidence="2" key="1">
    <citation type="journal article" date="2020" name="Stud. Mycol.">
        <title>101 Dothideomycetes genomes: a test case for predicting lifestyles and emergence of pathogens.</title>
        <authorList>
            <person name="Haridas S."/>
            <person name="Albert R."/>
            <person name="Binder M."/>
            <person name="Bloem J."/>
            <person name="Labutti K."/>
            <person name="Salamov A."/>
            <person name="Andreopoulos B."/>
            <person name="Baker S."/>
            <person name="Barry K."/>
            <person name="Bills G."/>
            <person name="Bluhm B."/>
            <person name="Cannon C."/>
            <person name="Castanera R."/>
            <person name="Culley D."/>
            <person name="Daum C."/>
            <person name="Ezra D."/>
            <person name="Gonzalez J."/>
            <person name="Henrissat B."/>
            <person name="Kuo A."/>
            <person name="Liang C."/>
            <person name="Lipzen A."/>
            <person name="Lutzoni F."/>
            <person name="Magnuson J."/>
            <person name="Mondo S."/>
            <person name="Nolan M."/>
            <person name="Ohm R."/>
            <person name="Pangilinan J."/>
            <person name="Park H.-J."/>
            <person name="Ramirez L."/>
            <person name="Alfaro M."/>
            <person name="Sun H."/>
            <person name="Tritt A."/>
            <person name="Yoshinaga Y."/>
            <person name="Zwiers L.-H."/>
            <person name="Turgeon B."/>
            <person name="Goodwin S."/>
            <person name="Spatafora J."/>
            <person name="Crous P."/>
            <person name="Grigoriev I."/>
        </authorList>
    </citation>
    <scope>NUCLEOTIDE SEQUENCE</scope>
    <source>
        <strain evidence="2">HMLAC05119</strain>
    </source>
</reference>
<name>A0A6A5QIY9_AMPQU</name>
<feature type="compositionally biased region" description="Basic and acidic residues" evidence="1">
    <location>
        <begin position="310"/>
        <end position="331"/>
    </location>
</feature>
<evidence type="ECO:0000313" key="3">
    <source>
        <dbReference type="Proteomes" id="UP000800096"/>
    </source>
</evidence>
<dbReference type="AlphaFoldDB" id="A0A6A5QIY9"/>
<evidence type="ECO:0000256" key="1">
    <source>
        <dbReference type="SAM" id="MobiDB-lite"/>
    </source>
</evidence>
<organism evidence="2 3">
    <name type="scientific">Ampelomyces quisqualis</name>
    <name type="common">Powdery mildew agent</name>
    <dbReference type="NCBI Taxonomy" id="50730"/>
    <lineage>
        <taxon>Eukaryota</taxon>
        <taxon>Fungi</taxon>
        <taxon>Dikarya</taxon>
        <taxon>Ascomycota</taxon>
        <taxon>Pezizomycotina</taxon>
        <taxon>Dothideomycetes</taxon>
        <taxon>Pleosporomycetidae</taxon>
        <taxon>Pleosporales</taxon>
        <taxon>Pleosporineae</taxon>
        <taxon>Phaeosphaeriaceae</taxon>
        <taxon>Ampelomyces</taxon>
    </lineage>
</organism>
<sequence length="370" mass="40002">MNAESYLRKQGWRGSGHSLDSADRGIKKPLLIAHKQDQLGLGKKKAAWTTDDQWWMRAYDQSLQTIGTGHESTLHQIRTKGVNRGGLYGFFVQGEAIAGTIDDRPASVTDASPPPSGASTPPTSASESGAPARPATMSDKKHKRKRQDDDAPKDAKKVKKARAKEPEAKKLPSSKDDAAVARNIAKLPPNKKARYQQRAAAKKQTLHEYILRRIQKKAAKHARPAASSPQPAFFTDLEGDAALPQQTAMSAPALPVLGMVDVRPADKVVSALDDAPKLSAEERKAVTKAALKAKRQARKAAKKPPPGKALLREKRQAKKEAKKAIKAEKALKRSQSKWGANKAQSRWGKIKAKKIAEKAAAVADAAGTAE</sequence>
<proteinExistence type="predicted"/>
<dbReference type="OrthoDB" id="3366546at2759"/>
<feature type="region of interest" description="Disordered" evidence="1">
    <location>
        <begin position="1"/>
        <end position="20"/>
    </location>
</feature>
<dbReference type="Proteomes" id="UP000800096">
    <property type="component" value="Unassembled WGS sequence"/>
</dbReference>
<feature type="region of interest" description="Disordered" evidence="1">
    <location>
        <begin position="294"/>
        <end position="350"/>
    </location>
</feature>
<protein>
    <recommendedName>
        <fullName evidence="4">G-patch domain-containing protein</fullName>
    </recommendedName>
</protein>
<feature type="compositionally biased region" description="Basic and acidic residues" evidence="1">
    <location>
        <begin position="146"/>
        <end position="155"/>
    </location>
</feature>
<evidence type="ECO:0000313" key="2">
    <source>
        <dbReference type="EMBL" id="KAF1914454.1"/>
    </source>
</evidence>
<gene>
    <name evidence="2" type="ORF">BDU57DRAFT_540381</name>
</gene>